<feature type="region of interest" description="Disordered" evidence="1">
    <location>
        <begin position="659"/>
        <end position="752"/>
    </location>
</feature>
<feature type="region of interest" description="Disordered" evidence="1">
    <location>
        <begin position="285"/>
        <end position="323"/>
    </location>
</feature>
<feature type="region of interest" description="Disordered" evidence="1">
    <location>
        <begin position="1"/>
        <end position="70"/>
    </location>
</feature>
<dbReference type="PANTHER" id="PTHR28089:SF1">
    <property type="entry name" value="PROTEIN ZDS1-RELATED"/>
    <property type="match status" value="1"/>
</dbReference>
<feature type="compositionally biased region" description="Polar residues" evidence="1">
    <location>
        <begin position="206"/>
        <end position="219"/>
    </location>
</feature>
<keyword evidence="4" id="KW-1185">Reference proteome</keyword>
<gene>
    <name evidence="3" type="ORF">LCOR_10071.1</name>
</gene>
<dbReference type="GO" id="GO:0010971">
    <property type="term" value="P:positive regulation of G2/M transition of mitotic cell cycle"/>
    <property type="evidence" value="ECO:0007669"/>
    <property type="project" value="TreeGrafter"/>
</dbReference>
<feature type="compositionally biased region" description="Low complexity" evidence="1">
    <location>
        <begin position="477"/>
        <end position="493"/>
    </location>
</feature>
<dbReference type="GO" id="GO:0030010">
    <property type="term" value="P:establishment of cell polarity"/>
    <property type="evidence" value="ECO:0007669"/>
    <property type="project" value="TreeGrafter"/>
</dbReference>
<dbReference type="VEuPathDB" id="FungiDB:LCOR_10071.1"/>
<dbReference type="OrthoDB" id="5589766at2759"/>
<feature type="compositionally biased region" description="Acidic residues" evidence="1">
    <location>
        <begin position="681"/>
        <end position="700"/>
    </location>
</feature>
<dbReference type="GO" id="GO:0005737">
    <property type="term" value="C:cytoplasm"/>
    <property type="evidence" value="ECO:0007669"/>
    <property type="project" value="TreeGrafter"/>
</dbReference>
<feature type="region of interest" description="Disordered" evidence="1">
    <location>
        <begin position="187"/>
        <end position="236"/>
    </location>
</feature>
<proteinExistence type="predicted"/>
<feature type="compositionally biased region" description="Pro residues" evidence="1">
    <location>
        <begin position="465"/>
        <end position="476"/>
    </location>
</feature>
<name>A0A068SB94_9FUNG</name>
<dbReference type="EMBL" id="CBTN010000066">
    <property type="protein sequence ID" value="CDH59245.1"/>
    <property type="molecule type" value="Genomic_DNA"/>
</dbReference>
<feature type="compositionally biased region" description="Basic and acidic residues" evidence="1">
    <location>
        <begin position="430"/>
        <end position="439"/>
    </location>
</feature>
<evidence type="ECO:0000259" key="2">
    <source>
        <dbReference type="SMART" id="SM01327"/>
    </source>
</evidence>
<dbReference type="Pfam" id="PF08632">
    <property type="entry name" value="Zds_C"/>
    <property type="match status" value="1"/>
</dbReference>
<feature type="region of interest" description="Disordered" evidence="1">
    <location>
        <begin position="335"/>
        <end position="493"/>
    </location>
</feature>
<evidence type="ECO:0000313" key="4">
    <source>
        <dbReference type="Proteomes" id="UP000027586"/>
    </source>
</evidence>
<feature type="compositionally biased region" description="Pro residues" evidence="1">
    <location>
        <begin position="414"/>
        <end position="428"/>
    </location>
</feature>
<dbReference type="InterPro" id="IPR040206">
    <property type="entry name" value="Zds1/2"/>
</dbReference>
<dbReference type="AlphaFoldDB" id="A0A068SB94"/>
<dbReference type="InterPro" id="IPR013941">
    <property type="entry name" value="ZDS1_C"/>
</dbReference>
<organism evidence="3 4">
    <name type="scientific">Lichtheimia corymbifera JMRC:FSU:9682</name>
    <dbReference type="NCBI Taxonomy" id="1263082"/>
    <lineage>
        <taxon>Eukaryota</taxon>
        <taxon>Fungi</taxon>
        <taxon>Fungi incertae sedis</taxon>
        <taxon>Mucoromycota</taxon>
        <taxon>Mucoromycotina</taxon>
        <taxon>Mucoromycetes</taxon>
        <taxon>Mucorales</taxon>
        <taxon>Lichtheimiaceae</taxon>
        <taxon>Lichtheimia</taxon>
    </lineage>
</organism>
<feature type="compositionally biased region" description="Basic and acidic residues" evidence="1">
    <location>
        <begin position="44"/>
        <end position="57"/>
    </location>
</feature>
<feature type="region of interest" description="Disordered" evidence="1">
    <location>
        <begin position="99"/>
        <end position="135"/>
    </location>
</feature>
<reference evidence="3" key="1">
    <citation type="submission" date="2013-08" db="EMBL/GenBank/DDBJ databases">
        <title>Gene expansion shapes genome architecture in the human pathogen Lichtheimia corymbifera: an evolutionary genomics analysis in the ancient terrestrial Mucorales (Mucoromycotina).</title>
        <authorList>
            <person name="Schwartze V.U."/>
            <person name="Winter S."/>
            <person name="Shelest E."/>
            <person name="Marcet-Houben M."/>
            <person name="Horn F."/>
            <person name="Wehner S."/>
            <person name="Hoffmann K."/>
            <person name="Riege K."/>
            <person name="Sammeth M."/>
            <person name="Nowrousian M."/>
            <person name="Valiante V."/>
            <person name="Linde J."/>
            <person name="Jacobsen I.D."/>
            <person name="Marz M."/>
            <person name="Brakhage A.A."/>
            <person name="Gabaldon T."/>
            <person name="Bocker S."/>
            <person name="Voigt K."/>
        </authorList>
    </citation>
    <scope>NUCLEOTIDE SEQUENCE [LARGE SCALE GENOMIC DNA]</scope>
    <source>
        <strain evidence="3">FSU 9682</strain>
    </source>
</reference>
<sequence>MSDVKYPLSPSNVVQSSSCHPPPSPTPPSFNDNDNFHVSSNRIPQHDVDHRYLEQQHHNNNHQQSVNIATTSTDHLATTARGSNQDEDPDLAMARRNRPLSFSSLSRDEVEKPSGGSGSGSGTSENGGQRQVISISTPDPSHLFWVPATQHPEIAPAEFEKFLQINAMAKRERASLRRRSSILSVSFTASDAEQEQEEGVTRDHLQQQPSNNSSDTSGEQQHHQGLDENESQRKTRLRRSISLGTISAAESQMRLPDFLVFDRNSSTEDQSRVLVPRADRSSLLRRGARTRFQRNSSFTPSAPRRPVDRHRQAESMPPVPFNRDIQSFEGITLSDKPLQEDHQQQPHLISRPETEKDDEHIQSLAVGDNVPTRPSSTPPITPSSSISEPTFQRQQQQQQQEQQQHEPSSTLSPSPSPSPSPPPPPPPHSHAIDRGEKKSSWSWGFRKNKSDQLKQEPIITASSPSPSPPTAAPEPRPSVSTDSTSSSTSSKKFGLSSLFSRKGSSSKVQPANVSMVPTNAAGANGTAVPKDFQLNRINQNRLPIHIERAIYRLSHTKLANPRRPLHEQVLISNLMFWYLSVVSSTQPNGSVEAGRKFVSAGKKGKRQPQQQQQNRPASNNNNNNKTSNHRPSQQQQQQQQQQNTTLHQYMGNNASTGFVIPENYLRPKGGGPKHRKPSLSDSDEDDDDDDSSSSDSSSDEETTKKAHTMTTAKKPSTRPNIKGPALINHTQGARKERDDDIPLAMYKSKGRV</sequence>
<evidence type="ECO:0000256" key="1">
    <source>
        <dbReference type="SAM" id="MobiDB-lite"/>
    </source>
</evidence>
<dbReference type="STRING" id="1263082.A0A068SB94"/>
<dbReference type="PANTHER" id="PTHR28089">
    <property type="entry name" value="PROTEIN ZDS1-RELATED"/>
    <property type="match status" value="1"/>
</dbReference>
<feature type="compositionally biased region" description="Polar residues" evidence="1">
    <location>
        <begin position="30"/>
        <end position="43"/>
    </location>
</feature>
<dbReference type="SMART" id="SM01327">
    <property type="entry name" value="Zds_C"/>
    <property type="match status" value="1"/>
</dbReference>
<feature type="region of interest" description="Disordered" evidence="1">
    <location>
        <begin position="597"/>
        <end position="643"/>
    </location>
</feature>
<evidence type="ECO:0000313" key="3">
    <source>
        <dbReference type="EMBL" id="CDH59245.1"/>
    </source>
</evidence>
<feature type="domain" description="Protein Zds1 C-terminal" evidence="2">
    <location>
        <begin position="531"/>
        <end position="583"/>
    </location>
</feature>
<feature type="compositionally biased region" description="Low complexity" evidence="1">
    <location>
        <begin position="382"/>
        <end position="413"/>
    </location>
</feature>
<accession>A0A068SB94</accession>
<feature type="compositionally biased region" description="Low complexity" evidence="1">
    <location>
        <begin position="633"/>
        <end position="642"/>
    </location>
</feature>
<feature type="compositionally biased region" description="Low complexity" evidence="1">
    <location>
        <begin position="607"/>
        <end position="626"/>
    </location>
</feature>
<comment type="caution">
    <text evidence="3">The sequence shown here is derived from an EMBL/GenBank/DDBJ whole genome shotgun (WGS) entry which is preliminary data.</text>
</comment>
<protein>
    <recommendedName>
        <fullName evidence="2">Protein Zds1 C-terminal domain-containing protein</fullName>
    </recommendedName>
</protein>
<feature type="compositionally biased region" description="Basic and acidic residues" evidence="1">
    <location>
        <begin position="220"/>
        <end position="233"/>
    </location>
</feature>
<dbReference type="Proteomes" id="UP000027586">
    <property type="component" value="Unassembled WGS sequence"/>
</dbReference>
<feature type="compositionally biased region" description="Basic and acidic residues" evidence="1">
    <location>
        <begin position="337"/>
        <end position="361"/>
    </location>
</feature>